<dbReference type="Proteomes" id="UP001302274">
    <property type="component" value="Unassembled WGS sequence"/>
</dbReference>
<dbReference type="Pfam" id="PF13183">
    <property type="entry name" value="Fer4_8"/>
    <property type="match status" value="1"/>
</dbReference>
<keyword evidence="2" id="KW-0479">Metal-binding</keyword>
<dbReference type="PANTHER" id="PTHR43255:SF1">
    <property type="entry name" value="IRON-SULFUR-BINDING OXIDOREDUCTASE FADF-RELATED"/>
    <property type="match status" value="1"/>
</dbReference>
<dbReference type="InterPro" id="IPR051460">
    <property type="entry name" value="HdrC_iron-sulfur_subunit"/>
</dbReference>
<evidence type="ECO:0000256" key="3">
    <source>
        <dbReference type="ARBA" id="ARBA00023002"/>
    </source>
</evidence>
<dbReference type="PROSITE" id="PS51379">
    <property type="entry name" value="4FE4S_FER_2"/>
    <property type="match status" value="2"/>
</dbReference>
<accession>A0ABU5VU43</accession>
<gene>
    <name evidence="8" type="ORF">SHI21_10080</name>
</gene>
<comment type="caution">
    <text evidence="8">The sequence shown here is derived from an EMBL/GenBank/DDBJ whole genome shotgun (WGS) entry which is preliminary data.</text>
</comment>
<feature type="transmembrane region" description="Helical" evidence="6">
    <location>
        <begin position="163"/>
        <end position="179"/>
    </location>
</feature>
<keyword evidence="3" id="KW-0560">Oxidoreductase</keyword>
<organism evidence="8 9">
    <name type="scientific">Bacteriovorax antarcticus</name>
    <dbReference type="NCBI Taxonomy" id="3088717"/>
    <lineage>
        <taxon>Bacteria</taxon>
        <taxon>Pseudomonadati</taxon>
        <taxon>Bdellovibrionota</taxon>
        <taxon>Bacteriovoracia</taxon>
        <taxon>Bacteriovoracales</taxon>
        <taxon>Bacteriovoracaceae</taxon>
        <taxon>Bacteriovorax</taxon>
    </lineage>
</organism>
<feature type="transmembrane region" description="Helical" evidence="6">
    <location>
        <begin position="22"/>
        <end position="40"/>
    </location>
</feature>
<dbReference type="SUPFAM" id="SSF46548">
    <property type="entry name" value="alpha-helical ferredoxin"/>
    <property type="match status" value="1"/>
</dbReference>
<dbReference type="InterPro" id="IPR017900">
    <property type="entry name" value="4Fe4S_Fe_S_CS"/>
</dbReference>
<evidence type="ECO:0000256" key="2">
    <source>
        <dbReference type="ARBA" id="ARBA00022723"/>
    </source>
</evidence>
<name>A0ABU5VU43_9BACT</name>
<feature type="transmembrane region" description="Helical" evidence="6">
    <location>
        <begin position="121"/>
        <end position="143"/>
    </location>
</feature>
<keyword evidence="5" id="KW-0411">Iron-sulfur</keyword>
<evidence type="ECO:0000313" key="9">
    <source>
        <dbReference type="Proteomes" id="UP001302274"/>
    </source>
</evidence>
<dbReference type="SUPFAM" id="SSF103501">
    <property type="entry name" value="Respiratory nitrate reductase 1 gamma chain"/>
    <property type="match status" value="1"/>
</dbReference>
<feature type="domain" description="4Fe-4S ferredoxin-type" evidence="7">
    <location>
        <begin position="288"/>
        <end position="318"/>
    </location>
</feature>
<dbReference type="InterPro" id="IPR009051">
    <property type="entry name" value="Helical_ferredxn"/>
</dbReference>
<dbReference type="PANTHER" id="PTHR43255">
    <property type="entry name" value="IRON-SULFUR-BINDING OXIDOREDUCTASE FADF-RELATED-RELATED"/>
    <property type="match status" value="1"/>
</dbReference>
<feature type="domain" description="4Fe-4S ferredoxin-type" evidence="7">
    <location>
        <begin position="347"/>
        <end position="377"/>
    </location>
</feature>
<evidence type="ECO:0000313" key="8">
    <source>
        <dbReference type="EMBL" id="MEA9356554.1"/>
    </source>
</evidence>
<evidence type="ECO:0000259" key="7">
    <source>
        <dbReference type="PROSITE" id="PS51379"/>
    </source>
</evidence>
<keyword evidence="9" id="KW-1185">Reference proteome</keyword>
<feature type="transmembrane region" description="Helical" evidence="6">
    <location>
        <begin position="90"/>
        <end position="109"/>
    </location>
</feature>
<sequence length="675" mass="75256">MGDVTTLATREIMWNIPHSFKYAMYALFICSMVILVKGMYEKLLFVTKGEGFKGIKSLLPEKLNWSKFFFTSILTGKVPRFKYVGFFHSLIFYGFLILFIATDIVAVHADTPFKIFEGTTYIVVSFLADFAGLMVLAGIAIAYHRRYIKKPDYLSATKPKQELFMYGMLVALVVIGYFIEGLRILGTGMPINESHWSPIGWAIASAFGYLNLSDSILAYTFRSLWFLHMVNTMAFVASIGYSKFGHIFLLPIEALLTPERRGAVLNPMNFENENAETFGLGKLSELSMKNNLDLLSCVECGRCTQVCPANLAGKILDPKKIITKARDLAYATKEAGQTDAEIWGDAPIYSANELDACTTCGACMEECPANIEHVNIIMEAKRYKALTLGDIPPAAADAINKIKNQGNPWGIAQHDRFKWADGLDIPVIEAGKKVDYLYYVGCAGSYDGSNQKVVKDTIAMMKKAGVSFAVMGKTEKCNGDPVRRFGDEYSFYEIAIENIANMNQYDFGKVVTHCPHCLHTIGKEYAKFDDGAFDTVHHTELLAELIDTGKLFPEKPINESLTFHDPCYLGRHHGQYNAPRAILNSIQGLKLKEMERSKDKALCCGMGGGNMWYELPEGEHIANNRLKDIGEKEVNKLATACSYCMINFNSSKAHVKETENLEVEDIASILARSVL</sequence>
<reference evidence="8 9" key="1">
    <citation type="submission" date="2023-11" db="EMBL/GenBank/DDBJ databases">
        <title>A Novel Polar Bacteriovorax (B. antarcticus) Isolated from the Biocrust in Antarctica.</title>
        <authorList>
            <person name="Mun W."/>
            <person name="Choi S.Y."/>
            <person name="Mitchell R.J."/>
        </authorList>
    </citation>
    <scope>NUCLEOTIDE SEQUENCE [LARGE SCALE GENOMIC DNA]</scope>
    <source>
        <strain evidence="8 9">PP10</strain>
    </source>
</reference>
<evidence type="ECO:0000256" key="4">
    <source>
        <dbReference type="ARBA" id="ARBA00023004"/>
    </source>
</evidence>
<keyword evidence="1" id="KW-0004">4Fe-4S</keyword>
<dbReference type="InterPro" id="IPR004017">
    <property type="entry name" value="Cys_rich_dom"/>
</dbReference>
<evidence type="ECO:0000256" key="6">
    <source>
        <dbReference type="SAM" id="Phobius"/>
    </source>
</evidence>
<dbReference type="Pfam" id="PF02754">
    <property type="entry name" value="CCG"/>
    <property type="match status" value="2"/>
</dbReference>
<proteinExistence type="predicted"/>
<protein>
    <submittedName>
        <fullName evidence="8">(Fe-S)-binding protein</fullName>
    </submittedName>
</protein>
<evidence type="ECO:0000256" key="1">
    <source>
        <dbReference type="ARBA" id="ARBA00022485"/>
    </source>
</evidence>
<keyword evidence="6" id="KW-0812">Transmembrane</keyword>
<dbReference type="InterPro" id="IPR036197">
    <property type="entry name" value="NarG-like_sf"/>
</dbReference>
<dbReference type="Gene3D" id="1.20.950.20">
    <property type="entry name" value="Transmembrane di-heme cytochromes, Chain C"/>
    <property type="match status" value="1"/>
</dbReference>
<feature type="transmembrane region" description="Helical" evidence="6">
    <location>
        <begin position="199"/>
        <end position="221"/>
    </location>
</feature>
<dbReference type="EMBL" id="JAYGJQ010000002">
    <property type="protein sequence ID" value="MEA9356554.1"/>
    <property type="molecule type" value="Genomic_DNA"/>
</dbReference>
<keyword evidence="4" id="KW-0408">Iron</keyword>
<dbReference type="InterPro" id="IPR017896">
    <property type="entry name" value="4Fe4S_Fe-S-bd"/>
</dbReference>
<dbReference type="RefSeq" id="WP_323576319.1">
    <property type="nucleotide sequence ID" value="NZ_JAYGJQ010000002.1"/>
</dbReference>
<dbReference type="Gene3D" id="1.10.1060.10">
    <property type="entry name" value="Alpha-helical ferredoxin"/>
    <property type="match status" value="1"/>
</dbReference>
<evidence type="ECO:0000256" key="5">
    <source>
        <dbReference type="ARBA" id="ARBA00023014"/>
    </source>
</evidence>
<keyword evidence="6" id="KW-0472">Membrane</keyword>
<keyword evidence="6" id="KW-1133">Transmembrane helix</keyword>
<dbReference type="PROSITE" id="PS00198">
    <property type="entry name" value="4FE4S_FER_1"/>
    <property type="match status" value="2"/>
</dbReference>